<sequence length="243" mass="27695">MDYYTFLPEYHEPNQNPRYSTTYTDGLPEVDPSLFDYTSSPQSQPPTSVNHHTSTNEATSPNMSTPTIDTKTVYPEVMMSVAAEYPDLFPENAFLRQRRRLEVKWCDIAAELEELGCGKIQDACLQMRSKRNTAWFGISSDESAKRHRRSQNASKTRRIRQNKKVEEQLLQQKTICECLQAAAVGTPDVDQPAPESPESPMHDLPQSAGEEPTDWPVGGCVNQFLFPPSRRLKYQTNLYKLNM</sequence>
<dbReference type="EMBL" id="JAABOJ010000073">
    <property type="protein sequence ID" value="KAF3270563.1"/>
    <property type="molecule type" value="Genomic_DNA"/>
</dbReference>
<feature type="region of interest" description="Disordered" evidence="1">
    <location>
        <begin position="186"/>
        <end position="215"/>
    </location>
</feature>
<reference evidence="2 3" key="1">
    <citation type="submission" date="2020-01" db="EMBL/GenBank/DDBJ databases">
        <authorList>
            <person name="Palmer J.M."/>
        </authorList>
    </citation>
    <scope>NUCLEOTIDE SEQUENCE [LARGE SCALE GENOMIC DNA]</scope>
    <source>
        <strain evidence="2 3">TWF970</strain>
    </source>
</reference>
<evidence type="ECO:0000256" key="1">
    <source>
        <dbReference type="SAM" id="MobiDB-lite"/>
    </source>
</evidence>
<gene>
    <name evidence="2" type="ORF">TWF970_010766</name>
</gene>
<feature type="compositionally biased region" description="Low complexity" evidence="1">
    <location>
        <begin position="38"/>
        <end position="48"/>
    </location>
</feature>
<dbReference type="AlphaFoldDB" id="A0A7C8V7P7"/>
<comment type="caution">
    <text evidence="2">The sequence shown here is derived from an EMBL/GenBank/DDBJ whole genome shotgun (WGS) entry which is preliminary data.</text>
</comment>
<name>A0A7C8V7P7_ORBOL</name>
<evidence type="ECO:0000313" key="3">
    <source>
        <dbReference type="Proteomes" id="UP000474640"/>
    </source>
</evidence>
<dbReference type="Proteomes" id="UP000474640">
    <property type="component" value="Unassembled WGS sequence"/>
</dbReference>
<protein>
    <submittedName>
        <fullName evidence="2">Uncharacterized protein</fullName>
    </submittedName>
</protein>
<feature type="compositionally biased region" description="Polar residues" evidence="1">
    <location>
        <begin position="49"/>
        <end position="68"/>
    </location>
</feature>
<evidence type="ECO:0000313" key="2">
    <source>
        <dbReference type="EMBL" id="KAF3270563.1"/>
    </source>
</evidence>
<proteinExistence type="predicted"/>
<organism evidence="2 3">
    <name type="scientific">Orbilia oligospora</name>
    <name type="common">Nematode-trapping fungus</name>
    <name type="synonym">Arthrobotrys oligospora</name>
    <dbReference type="NCBI Taxonomy" id="2813651"/>
    <lineage>
        <taxon>Eukaryota</taxon>
        <taxon>Fungi</taxon>
        <taxon>Dikarya</taxon>
        <taxon>Ascomycota</taxon>
        <taxon>Pezizomycotina</taxon>
        <taxon>Orbiliomycetes</taxon>
        <taxon>Orbiliales</taxon>
        <taxon>Orbiliaceae</taxon>
        <taxon>Orbilia</taxon>
    </lineage>
</organism>
<feature type="region of interest" description="Disordered" evidence="1">
    <location>
        <begin position="30"/>
        <end position="68"/>
    </location>
</feature>
<accession>A0A7C8V7P7</accession>